<comment type="similarity">
    <text evidence="1">Belongs to the small GTPase superfamily. Rab family.</text>
</comment>
<evidence type="ECO:0000256" key="3">
    <source>
        <dbReference type="ARBA" id="ARBA00023134"/>
    </source>
</evidence>
<dbReference type="InterPro" id="IPR001806">
    <property type="entry name" value="Small_GTPase"/>
</dbReference>
<accession>A0ABM1N6D2</accession>
<evidence type="ECO:0000313" key="4">
    <source>
        <dbReference type="Proteomes" id="UP000695000"/>
    </source>
</evidence>
<dbReference type="RefSeq" id="XP_017782382.1">
    <property type="nucleotide sequence ID" value="XM_017926893.1"/>
</dbReference>
<dbReference type="PANTHER" id="PTHR47981:SF39">
    <property type="entry name" value="RAS-RELATED PROTEIN RAB"/>
    <property type="match status" value="1"/>
</dbReference>
<name>A0ABM1N6D2_NICVS</name>
<dbReference type="GeneID" id="108566827"/>
<evidence type="ECO:0000256" key="2">
    <source>
        <dbReference type="ARBA" id="ARBA00022741"/>
    </source>
</evidence>
<dbReference type="Gene3D" id="3.40.50.300">
    <property type="entry name" value="P-loop containing nucleotide triphosphate hydrolases"/>
    <property type="match status" value="1"/>
</dbReference>
<reference evidence="5" key="1">
    <citation type="submission" date="2025-08" db="UniProtKB">
        <authorList>
            <consortium name="RefSeq"/>
        </authorList>
    </citation>
    <scope>IDENTIFICATION</scope>
    <source>
        <tissue evidence="5">Whole Larva</tissue>
    </source>
</reference>
<sequence>MISDINTVKMTDSVSEDNNNLCYKKELLFKYLVIGDYGVGKTSIIRRYAEDTFSSKYKITIGADFAIKTITWDNYTTINLQLWDIAGHERFGALTSVYYRYALAAALVFDLTRPETLNSIPKWLKDLRNRSSLPNGQNLPVILLANKGDVNLDNIPKHLDEFCKENNILTWFITSAKENINLDIAMNTLIDYTLHHKYYKTPNEETQPLILNETEKPKNGRKRFCFF</sequence>
<evidence type="ECO:0000256" key="1">
    <source>
        <dbReference type="ARBA" id="ARBA00006270"/>
    </source>
</evidence>
<dbReference type="PROSITE" id="PS51419">
    <property type="entry name" value="RAB"/>
    <property type="match status" value="1"/>
</dbReference>
<proteinExistence type="inferred from homology"/>
<keyword evidence="2" id="KW-0547">Nucleotide-binding</keyword>
<evidence type="ECO:0000313" key="5">
    <source>
        <dbReference type="RefSeq" id="XP_017782382.1"/>
    </source>
</evidence>
<dbReference type="SMART" id="SM00174">
    <property type="entry name" value="RHO"/>
    <property type="match status" value="1"/>
</dbReference>
<dbReference type="NCBIfam" id="TIGR00231">
    <property type="entry name" value="small_GTP"/>
    <property type="match status" value="1"/>
</dbReference>
<dbReference type="SMART" id="SM00173">
    <property type="entry name" value="RAS"/>
    <property type="match status" value="1"/>
</dbReference>
<protein>
    <submittedName>
        <fullName evidence="5">Ras-related protein Rab-38-like</fullName>
    </submittedName>
</protein>
<keyword evidence="3" id="KW-0342">GTP-binding</keyword>
<dbReference type="InterPro" id="IPR005225">
    <property type="entry name" value="Small_GTP-bd"/>
</dbReference>
<dbReference type="InterPro" id="IPR027417">
    <property type="entry name" value="P-loop_NTPase"/>
</dbReference>
<dbReference type="PRINTS" id="PR00449">
    <property type="entry name" value="RASTRNSFRMNG"/>
</dbReference>
<gene>
    <name evidence="5" type="primary">LOC108566827</name>
</gene>
<organism evidence="4 5">
    <name type="scientific">Nicrophorus vespilloides</name>
    <name type="common">Boreal carrion beetle</name>
    <dbReference type="NCBI Taxonomy" id="110193"/>
    <lineage>
        <taxon>Eukaryota</taxon>
        <taxon>Metazoa</taxon>
        <taxon>Ecdysozoa</taxon>
        <taxon>Arthropoda</taxon>
        <taxon>Hexapoda</taxon>
        <taxon>Insecta</taxon>
        <taxon>Pterygota</taxon>
        <taxon>Neoptera</taxon>
        <taxon>Endopterygota</taxon>
        <taxon>Coleoptera</taxon>
        <taxon>Polyphaga</taxon>
        <taxon>Staphyliniformia</taxon>
        <taxon>Silphidae</taxon>
        <taxon>Nicrophorinae</taxon>
        <taxon>Nicrophorus</taxon>
    </lineage>
</organism>
<dbReference type="PANTHER" id="PTHR47981">
    <property type="entry name" value="RAB FAMILY"/>
    <property type="match status" value="1"/>
</dbReference>
<dbReference type="Pfam" id="PF00071">
    <property type="entry name" value="Ras"/>
    <property type="match status" value="1"/>
</dbReference>
<keyword evidence="4" id="KW-1185">Reference proteome</keyword>
<dbReference type="SUPFAM" id="SSF52540">
    <property type="entry name" value="P-loop containing nucleoside triphosphate hydrolases"/>
    <property type="match status" value="1"/>
</dbReference>
<dbReference type="SMART" id="SM00176">
    <property type="entry name" value="RAN"/>
    <property type="match status" value="1"/>
</dbReference>
<dbReference type="Proteomes" id="UP000695000">
    <property type="component" value="Unplaced"/>
</dbReference>
<dbReference type="SMART" id="SM00175">
    <property type="entry name" value="RAB"/>
    <property type="match status" value="1"/>
</dbReference>